<dbReference type="RefSeq" id="WP_345412713.1">
    <property type="nucleotide sequence ID" value="NZ_BAABHO010000009.1"/>
</dbReference>
<evidence type="ECO:0000259" key="2">
    <source>
        <dbReference type="Pfam" id="PF00582"/>
    </source>
</evidence>
<dbReference type="Pfam" id="PF00582">
    <property type="entry name" value="Usp"/>
    <property type="match status" value="2"/>
</dbReference>
<evidence type="ECO:0000313" key="3">
    <source>
        <dbReference type="EMBL" id="GAA4783224.1"/>
    </source>
</evidence>
<dbReference type="SUPFAM" id="SSF52402">
    <property type="entry name" value="Adenine nucleotide alpha hydrolases-like"/>
    <property type="match status" value="2"/>
</dbReference>
<evidence type="ECO:0000256" key="1">
    <source>
        <dbReference type="ARBA" id="ARBA00008791"/>
    </source>
</evidence>
<proteinExistence type="inferred from homology"/>
<dbReference type="Gene3D" id="3.40.50.620">
    <property type="entry name" value="HUPs"/>
    <property type="match status" value="2"/>
</dbReference>
<name>A0ABP9AMM7_9PSEU</name>
<feature type="domain" description="UspA" evidence="2">
    <location>
        <begin position="11"/>
        <end position="139"/>
    </location>
</feature>
<sequence>MIDRSVAPAGVVVGVDGDPATLRAVGWAAREAERRHLPLDLVQVLPPSARPRDELREPTGRALSLLDQGRRIAAGLAPGAAIRLSVVDGTAGPALVAVAHRAHLLVLGSRALDGALDLTLGRTLVHAMAQASCPVVVVPPRWDPDERHAGPVLAGVDGSPASYGAVAFAADVADRWRTRVTAVSVAPRTGPGVDEDARLRVIAEARAGMLARHPGVHLHETIDRGTASAELLREARRGAALVVVGARGLGAVVGPLLGSTSQAVVRGAPCPVAVLPAAAAARWTSPETAWAEEGV</sequence>
<dbReference type="PRINTS" id="PR01438">
    <property type="entry name" value="UNVRSLSTRESS"/>
</dbReference>
<dbReference type="Proteomes" id="UP001500928">
    <property type="component" value="Unassembled WGS sequence"/>
</dbReference>
<dbReference type="EMBL" id="BAABHO010000009">
    <property type="protein sequence ID" value="GAA4783224.1"/>
    <property type="molecule type" value="Genomic_DNA"/>
</dbReference>
<accession>A0ABP9AMM7</accession>
<organism evidence="3 4">
    <name type="scientific">Actinomycetospora chlora</name>
    <dbReference type="NCBI Taxonomy" id="663608"/>
    <lineage>
        <taxon>Bacteria</taxon>
        <taxon>Bacillati</taxon>
        <taxon>Actinomycetota</taxon>
        <taxon>Actinomycetes</taxon>
        <taxon>Pseudonocardiales</taxon>
        <taxon>Pseudonocardiaceae</taxon>
        <taxon>Actinomycetospora</taxon>
    </lineage>
</organism>
<reference evidence="4" key="1">
    <citation type="journal article" date="2019" name="Int. J. Syst. Evol. Microbiol.">
        <title>The Global Catalogue of Microorganisms (GCM) 10K type strain sequencing project: providing services to taxonomists for standard genome sequencing and annotation.</title>
        <authorList>
            <consortium name="The Broad Institute Genomics Platform"/>
            <consortium name="The Broad Institute Genome Sequencing Center for Infectious Disease"/>
            <person name="Wu L."/>
            <person name="Ma J."/>
        </authorList>
    </citation>
    <scope>NUCLEOTIDE SEQUENCE [LARGE SCALE GENOMIC DNA]</scope>
    <source>
        <strain evidence="4">JCM 17979</strain>
    </source>
</reference>
<dbReference type="PANTHER" id="PTHR46268">
    <property type="entry name" value="STRESS RESPONSE PROTEIN NHAX"/>
    <property type="match status" value="1"/>
</dbReference>
<comment type="caution">
    <text evidence="3">The sequence shown here is derived from an EMBL/GenBank/DDBJ whole genome shotgun (WGS) entry which is preliminary data.</text>
</comment>
<dbReference type="InterPro" id="IPR006015">
    <property type="entry name" value="Universal_stress_UspA"/>
</dbReference>
<evidence type="ECO:0000313" key="4">
    <source>
        <dbReference type="Proteomes" id="UP001500928"/>
    </source>
</evidence>
<dbReference type="InterPro" id="IPR006016">
    <property type="entry name" value="UspA"/>
</dbReference>
<dbReference type="InterPro" id="IPR014729">
    <property type="entry name" value="Rossmann-like_a/b/a_fold"/>
</dbReference>
<feature type="domain" description="UspA" evidence="2">
    <location>
        <begin position="151"/>
        <end position="276"/>
    </location>
</feature>
<keyword evidence="4" id="KW-1185">Reference proteome</keyword>
<protein>
    <submittedName>
        <fullName evidence="3">Universal stress protein</fullName>
    </submittedName>
</protein>
<gene>
    <name evidence="3" type="ORF">GCM10023200_15830</name>
</gene>
<dbReference type="PANTHER" id="PTHR46268:SF6">
    <property type="entry name" value="UNIVERSAL STRESS PROTEIN UP12"/>
    <property type="match status" value="1"/>
</dbReference>
<comment type="similarity">
    <text evidence="1">Belongs to the universal stress protein A family.</text>
</comment>